<keyword evidence="6" id="KW-0325">Glycoprotein</keyword>
<evidence type="ECO:0000256" key="1">
    <source>
        <dbReference type="ARBA" id="ARBA00001913"/>
    </source>
</evidence>
<dbReference type="Gene3D" id="3.40.720.10">
    <property type="entry name" value="Alkaline Phosphatase, subunit A"/>
    <property type="match status" value="1"/>
</dbReference>
<accession>A0AAN8XC21</accession>
<evidence type="ECO:0000259" key="7">
    <source>
        <dbReference type="Pfam" id="PF00884"/>
    </source>
</evidence>
<sequence>MKELEGIVILVITSYLVATSIAAPPNILYILSDDIGWNGVSWHNSEVVTPSLQELVDGGVLLEQYYTNSLCTPSRSSLLTGNYAYKMGRQRIVIYAADPTGLSMNYTLLPERLKDAGYATHLVGKWHLGFCNWSYTPTYRGFDSFYGFYKARDSYFYHSDVEFGGYDLRDNEEVAWSDNGTYSMNLFTDRAIEVIRSHESSDQPFFLYLAPQSVHSPYEVPPKYEDFYPQIADERRRKYLAAVTAMDEGIGRVLNVLKETGKYNNTIIVWSTDNGGVEIVPDNNTPLRGWKATMMEGGSRVPAIIHSPLLESTPRVEHGLVHVVDWHNTLLSAIGITDLPNNDGLNQWEYIRTGTVPSPRKEFIYNLDDMYGTGVIDGGIRVGKWKFVMGWMMYTNETGPWLFNLEDDPNETTNLYEIEPVIAAQLEARLLEELPSMLPADTHLPDLSCDPANFGGAWSPGWCDAK</sequence>
<evidence type="ECO:0000256" key="2">
    <source>
        <dbReference type="ARBA" id="ARBA00008779"/>
    </source>
</evidence>
<dbReference type="PANTHER" id="PTHR10342:SF274">
    <property type="entry name" value="ARYLSULFATASE B"/>
    <property type="match status" value="1"/>
</dbReference>
<keyword evidence="5" id="KW-0106">Calcium</keyword>
<comment type="cofactor">
    <cofactor evidence="1">
        <name>Ca(2+)</name>
        <dbReference type="ChEBI" id="CHEBI:29108"/>
    </cofactor>
</comment>
<gene>
    <name evidence="8" type="ORF">SK128_013340</name>
</gene>
<keyword evidence="9" id="KW-1185">Reference proteome</keyword>
<name>A0AAN8XC21_HALRR</name>
<protein>
    <recommendedName>
        <fullName evidence="7">Sulfatase N-terminal domain-containing protein</fullName>
    </recommendedName>
</protein>
<dbReference type="InterPro" id="IPR047115">
    <property type="entry name" value="ARSB"/>
</dbReference>
<dbReference type="EMBL" id="JAXCGZ010008416">
    <property type="protein sequence ID" value="KAK7077668.1"/>
    <property type="molecule type" value="Genomic_DNA"/>
</dbReference>
<dbReference type="InterPro" id="IPR017850">
    <property type="entry name" value="Alkaline_phosphatase_core_sf"/>
</dbReference>
<dbReference type="Gene3D" id="3.30.1120.10">
    <property type="match status" value="1"/>
</dbReference>
<dbReference type="InterPro" id="IPR000917">
    <property type="entry name" value="Sulfatase_N"/>
</dbReference>
<dbReference type="Proteomes" id="UP001381693">
    <property type="component" value="Unassembled WGS sequence"/>
</dbReference>
<reference evidence="8 9" key="1">
    <citation type="submission" date="2023-11" db="EMBL/GenBank/DDBJ databases">
        <title>Halocaridina rubra genome assembly.</title>
        <authorList>
            <person name="Smith C."/>
        </authorList>
    </citation>
    <scope>NUCLEOTIDE SEQUENCE [LARGE SCALE GENOMIC DNA]</scope>
    <source>
        <strain evidence="8">EP-1</strain>
        <tissue evidence="8">Whole</tissue>
    </source>
</reference>
<dbReference type="PROSITE" id="PS00523">
    <property type="entry name" value="SULFATASE_1"/>
    <property type="match status" value="1"/>
</dbReference>
<keyword evidence="4" id="KW-0378">Hydrolase</keyword>
<evidence type="ECO:0000256" key="3">
    <source>
        <dbReference type="ARBA" id="ARBA00022723"/>
    </source>
</evidence>
<dbReference type="GO" id="GO:0008484">
    <property type="term" value="F:sulfuric ester hydrolase activity"/>
    <property type="evidence" value="ECO:0007669"/>
    <property type="project" value="InterPro"/>
</dbReference>
<dbReference type="CDD" id="cd16029">
    <property type="entry name" value="4-S"/>
    <property type="match status" value="1"/>
</dbReference>
<feature type="domain" description="Sulfatase N-terminal" evidence="7">
    <location>
        <begin position="25"/>
        <end position="336"/>
    </location>
</feature>
<evidence type="ECO:0000256" key="6">
    <source>
        <dbReference type="ARBA" id="ARBA00023180"/>
    </source>
</evidence>
<comment type="caution">
    <text evidence="8">The sequence shown here is derived from an EMBL/GenBank/DDBJ whole genome shotgun (WGS) entry which is preliminary data.</text>
</comment>
<keyword evidence="3" id="KW-0479">Metal-binding</keyword>
<dbReference type="GO" id="GO:0046872">
    <property type="term" value="F:metal ion binding"/>
    <property type="evidence" value="ECO:0007669"/>
    <property type="project" value="UniProtKB-KW"/>
</dbReference>
<dbReference type="PANTHER" id="PTHR10342">
    <property type="entry name" value="ARYLSULFATASE"/>
    <property type="match status" value="1"/>
</dbReference>
<evidence type="ECO:0000256" key="5">
    <source>
        <dbReference type="ARBA" id="ARBA00022837"/>
    </source>
</evidence>
<dbReference type="SUPFAM" id="SSF53649">
    <property type="entry name" value="Alkaline phosphatase-like"/>
    <property type="match status" value="1"/>
</dbReference>
<evidence type="ECO:0000313" key="9">
    <source>
        <dbReference type="Proteomes" id="UP001381693"/>
    </source>
</evidence>
<dbReference type="Pfam" id="PF00884">
    <property type="entry name" value="Sulfatase"/>
    <property type="match status" value="1"/>
</dbReference>
<dbReference type="InterPro" id="IPR024607">
    <property type="entry name" value="Sulfatase_CS"/>
</dbReference>
<dbReference type="AlphaFoldDB" id="A0AAN8XC21"/>
<dbReference type="PROSITE" id="PS00149">
    <property type="entry name" value="SULFATASE_2"/>
    <property type="match status" value="1"/>
</dbReference>
<organism evidence="8 9">
    <name type="scientific">Halocaridina rubra</name>
    <name type="common">Hawaiian red shrimp</name>
    <dbReference type="NCBI Taxonomy" id="373956"/>
    <lineage>
        <taxon>Eukaryota</taxon>
        <taxon>Metazoa</taxon>
        <taxon>Ecdysozoa</taxon>
        <taxon>Arthropoda</taxon>
        <taxon>Crustacea</taxon>
        <taxon>Multicrustacea</taxon>
        <taxon>Malacostraca</taxon>
        <taxon>Eumalacostraca</taxon>
        <taxon>Eucarida</taxon>
        <taxon>Decapoda</taxon>
        <taxon>Pleocyemata</taxon>
        <taxon>Caridea</taxon>
        <taxon>Atyoidea</taxon>
        <taxon>Atyidae</taxon>
        <taxon>Halocaridina</taxon>
    </lineage>
</organism>
<evidence type="ECO:0000313" key="8">
    <source>
        <dbReference type="EMBL" id="KAK7077668.1"/>
    </source>
</evidence>
<evidence type="ECO:0000256" key="4">
    <source>
        <dbReference type="ARBA" id="ARBA00022801"/>
    </source>
</evidence>
<proteinExistence type="inferred from homology"/>
<comment type="similarity">
    <text evidence="2">Belongs to the sulfatase family.</text>
</comment>